<dbReference type="RefSeq" id="WP_160906530.1">
    <property type="nucleotide sequence ID" value="NZ_WVHS01000002.1"/>
</dbReference>
<dbReference type="InterPro" id="IPR029044">
    <property type="entry name" value="Nucleotide-diphossugar_trans"/>
</dbReference>
<dbReference type="CDD" id="cd00761">
    <property type="entry name" value="Glyco_tranf_GTA_type"/>
    <property type="match status" value="1"/>
</dbReference>
<dbReference type="Pfam" id="PF00535">
    <property type="entry name" value="Glycos_transf_2"/>
    <property type="match status" value="1"/>
</dbReference>
<gene>
    <name evidence="2" type="ORF">GS398_09515</name>
</gene>
<sequence>MTAHTFENITLLVTHYNRSSSLERLLSAMKMHGLGFAGIIVSDDGSSQEHFQKLTDLAAVYNFTLVGTEVNGGLGYNINKGQDAVKTPFTLYVQEDFIPSGRFATVLADSVALFNADQDLDLVRYFANFRFPYMKNFKKGFSKLLVPIFALDYHKIYAYSDNPHLRRSTFFEKFGRYREGLTGDRTEYYMCISFIKNKGKAVLYNGFKTLFKHVNTPSERSTMRRESWRSHDNPVLAFVRNAYRQVRYNYDILFKLTLISALYY</sequence>
<organism evidence="2 3">
    <name type="scientific">Hufsiella ginkgonis</name>
    <dbReference type="NCBI Taxonomy" id="2695274"/>
    <lineage>
        <taxon>Bacteria</taxon>
        <taxon>Pseudomonadati</taxon>
        <taxon>Bacteroidota</taxon>
        <taxon>Sphingobacteriia</taxon>
        <taxon>Sphingobacteriales</taxon>
        <taxon>Sphingobacteriaceae</taxon>
        <taxon>Hufsiella</taxon>
    </lineage>
</organism>
<dbReference type="InterPro" id="IPR001173">
    <property type="entry name" value="Glyco_trans_2-like"/>
</dbReference>
<dbReference type="GO" id="GO:0016740">
    <property type="term" value="F:transferase activity"/>
    <property type="evidence" value="ECO:0007669"/>
    <property type="project" value="UniProtKB-KW"/>
</dbReference>
<keyword evidence="2" id="KW-0808">Transferase</keyword>
<dbReference type="Proteomes" id="UP000451233">
    <property type="component" value="Unassembled WGS sequence"/>
</dbReference>
<evidence type="ECO:0000313" key="3">
    <source>
        <dbReference type="Proteomes" id="UP000451233"/>
    </source>
</evidence>
<keyword evidence="3" id="KW-1185">Reference proteome</keyword>
<feature type="domain" description="Glycosyltransferase 2-like" evidence="1">
    <location>
        <begin position="11"/>
        <end position="112"/>
    </location>
</feature>
<dbReference type="Gene3D" id="3.90.550.10">
    <property type="entry name" value="Spore Coat Polysaccharide Biosynthesis Protein SpsA, Chain A"/>
    <property type="match status" value="1"/>
</dbReference>
<protein>
    <submittedName>
        <fullName evidence="2">Glycosyltransferase</fullName>
    </submittedName>
</protein>
<dbReference type="AlphaFoldDB" id="A0A7K1XX17"/>
<comment type="caution">
    <text evidence="2">The sequence shown here is derived from an EMBL/GenBank/DDBJ whole genome shotgun (WGS) entry which is preliminary data.</text>
</comment>
<evidence type="ECO:0000313" key="2">
    <source>
        <dbReference type="EMBL" id="MXV15541.1"/>
    </source>
</evidence>
<dbReference type="EMBL" id="WVHS01000002">
    <property type="protein sequence ID" value="MXV15541.1"/>
    <property type="molecule type" value="Genomic_DNA"/>
</dbReference>
<evidence type="ECO:0000259" key="1">
    <source>
        <dbReference type="Pfam" id="PF00535"/>
    </source>
</evidence>
<proteinExistence type="predicted"/>
<dbReference type="SUPFAM" id="SSF53448">
    <property type="entry name" value="Nucleotide-diphospho-sugar transferases"/>
    <property type="match status" value="1"/>
</dbReference>
<reference evidence="2 3" key="1">
    <citation type="submission" date="2019-11" db="EMBL/GenBank/DDBJ databases">
        <title>Pedobacter sp. HMF7056 Genome sequencing and assembly.</title>
        <authorList>
            <person name="Kang H."/>
            <person name="Kim H."/>
            <person name="Joh K."/>
        </authorList>
    </citation>
    <scope>NUCLEOTIDE SEQUENCE [LARGE SCALE GENOMIC DNA]</scope>
    <source>
        <strain evidence="2 3">HMF7056</strain>
    </source>
</reference>
<accession>A0A7K1XX17</accession>
<name>A0A7K1XX17_9SPHI</name>